<evidence type="ECO:0000256" key="1">
    <source>
        <dbReference type="SAM" id="SignalP"/>
    </source>
</evidence>
<organism evidence="3 4">
    <name type="scientific">Escallonia rubra</name>
    <dbReference type="NCBI Taxonomy" id="112253"/>
    <lineage>
        <taxon>Eukaryota</taxon>
        <taxon>Viridiplantae</taxon>
        <taxon>Streptophyta</taxon>
        <taxon>Embryophyta</taxon>
        <taxon>Tracheophyta</taxon>
        <taxon>Spermatophyta</taxon>
        <taxon>Magnoliopsida</taxon>
        <taxon>eudicotyledons</taxon>
        <taxon>Gunneridae</taxon>
        <taxon>Pentapetalae</taxon>
        <taxon>asterids</taxon>
        <taxon>campanulids</taxon>
        <taxon>Escalloniales</taxon>
        <taxon>Escalloniaceae</taxon>
        <taxon>Escallonia</taxon>
    </lineage>
</organism>
<dbReference type="InterPro" id="IPR013103">
    <property type="entry name" value="RVT_2"/>
</dbReference>
<accession>A0AA88R332</accession>
<keyword evidence="1" id="KW-0732">Signal</keyword>
<dbReference type="EMBL" id="JAVXUO010002812">
    <property type="protein sequence ID" value="KAK2969475.1"/>
    <property type="molecule type" value="Genomic_DNA"/>
</dbReference>
<dbReference type="PANTHER" id="PTHR11439:SF524">
    <property type="entry name" value="RNA-DIRECTED DNA POLYMERASE, PROTEIN KINASE RLK-PELLE-DLSV FAMILY"/>
    <property type="match status" value="1"/>
</dbReference>
<evidence type="ECO:0000259" key="2">
    <source>
        <dbReference type="Pfam" id="PF07727"/>
    </source>
</evidence>
<evidence type="ECO:0000313" key="4">
    <source>
        <dbReference type="Proteomes" id="UP001187471"/>
    </source>
</evidence>
<gene>
    <name evidence="3" type="ORF">RJ640_022189</name>
</gene>
<dbReference type="InterPro" id="IPR043502">
    <property type="entry name" value="DNA/RNA_pol_sf"/>
</dbReference>
<dbReference type="PANTHER" id="PTHR11439">
    <property type="entry name" value="GAG-POL-RELATED RETROTRANSPOSON"/>
    <property type="match status" value="1"/>
</dbReference>
<dbReference type="SUPFAM" id="SSF56672">
    <property type="entry name" value="DNA/RNA polymerases"/>
    <property type="match status" value="1"/>
</dbReference>
<proteinExistence type="predicted"/>
<keyword evidence="4" id="KW-1185">Reference proteome</keyword>
<evidence type="ECO:0000313" key="3">
    <source>
        <dbReference type="EMBL" id="KAK2969475.1"/>
    </source>
</evidence>
<sequence length="281" mass="31297">MFVRQSTSSMLVLLLYVDDIILTGSDPVELPSFVDALSSRFAMKDLGDLHFFLGIEARRDSSGLFLSQTHYTATLLQRFDMLGANSDSTPMASTPQPSLHHGDLLPDPAEYRSMVGALQYLTMTRPDIAYSVTGCPDSRRSTSGYALFLGSNVVTWSAKKQPTVSRSSAESEYRSVAYVVAESYWLRQLLRDLGVFLHRPVIVYCDNVSATYLAANLVFHARTKHIEIDFHFVRENVASGDIVVRYVSTSDQLADIFTKGLSRLKFHQLKANLSVVSPHSD</sequence>
<reference evidence="3" key="1">
    <citation type="submission" date="2022-12" db="EMBL/GenBank/DDBJ databases">
        <title>Draft genome assemblies for two species of Escallonia (Escalloniales).</title>
        <authorList>
            <person name="Chanderbali A."/>
            <person name="Dervinis C."/>
            <person name="Anghel I."/>
            <person name="Soltis D."/>
            <person name="Soltis P."/>
            <person name="Zapata F."/>
        </authorList>
    </citation>
    <scope>NUCLEOTIDE SEQUENCE</scope>
    <source>
        <strain evidence="3">UCBG92.1500</strain>
        <tissue evidence="3">Leaf</tissue>
    </source>
</reference>
<feature type="domain" description="Reverse transcriptase Ty1/copia-type" evidence="2">
    <location>
        <begin position="1"/>
        <end position="92"/>
    </location>
</feature>
<name>A0AA88R332_9ASTE</name>
<dbReference type="Proteomes" id="UP001187471">
    <property type="component" value="Unassembled WGS sequence"/>
</dbReference>
<dbReference type="AlphaFoldDB" id="A0AA88R332"/>
<comment type="caution">
    <text evidence="3">The sequence shown here is derived from an EMBL/GenBank/DDBJ whole genome shotgun (WGS) entry which is preliminary data.</text>
</comment>
<feature type="chain" id="PRO_5041722626" description="Reverse transcriptase Ty1/copia-type domain-containing protein" evidence="1">
    <location>
        <begin position="26"/>
        <end position="281"/>
    </location>
</feature>
<protein>
    <recommendedName>
        <fullName evidence="2">Reverse transcriptase Ty1/copia-type domain-containing protein</fullName>
    </recommendedName>
</protein>
<dbReference type="CDD" id="cd09272">
    <property type="entry name" value="RNase_HI_RT_Ty1"/>
    <property type="match status" value="1"/>
</dbReference>
<feature type="signal peptide" evidence="1">
    <location>
        <begin position="1"/>
        <end position="25"/>
    </location>
</feature>
<dbReference type="Pfam" id="PF07727">
    <property type="entry name" value="RVT_2"/>
    <property type="match status" value="1"/>
</dbReference>